<evidence type="ECO:0000256" key="3">
    <source>
        <dbReference type="ARBA" id="ARBA00022679"/>
    </source>
</evidence>
<dbReference type="Gene3D" id="2.40.50.140">
    <property type="entry name" value="Nucleic acid-binding proteins"/>
    <property type="match status" value="1"/>
</dbReference>
<feature type="domain" description="MTTase N-terminal" evidence="10">
    <location>
        <begin position="4"/>
        <end position="118"/>
    </location>
</feature>
<dbReference type="GO" id="GO:0046872">
    <property type="term" value="F:metal ion binding"/>
    <property type="evidence" value="ECO:0007669"/>
    <property type="project" value="UniProtKB-KW"/>
</dbReference>
<keyword evidence="3 8" id="KW-0808">Transferase</keyword>
<dbReference type="InterPro" id="IPR006638">
    <property type="entry name" value="Elp3/MiaA/NifB-like_rSAM"/>
</dbReference>
<dbReference type="STRING" id="1678840.ATC1_13781"/>
<keyword evidence="1 8" id="KW-0004">4Fe-4S</keyword>
<feature type="binding site" evidence="8">
    <location>
        <position position="160"/>
    </location>
    <ligand>
        <name>[4Fe-4S] cluster</name>
        <dbReference type="ChEBI" id="CHEBI:49883"/>
        <label>2</label>
        <note>4Fe-4S-S-AdoMet</note>
    </ligand>
</feature>
<dbReference type="InterPro" id="IPR023404">
    <property type="entry name" value="rSAM_horseshoe"/>
</dbReference>
<dbReference type="NCBIfam" id="TIGR00089">
    <property type="entry name" value="MiaB/RimO family radical SAM methylthiotransferase"/>
    <property type="match status" value="1"/>
</dbReference>
<dbReference type="GO" id="GO:0005840">
    <property type="term" value="C:ribosome"/>
    <property type="evidence" value="ECO:0007669"/>
    <property type="project" value="UniProtKB-KW"/>
</dbReference>
<comment type="subcellular location">
    <subcellularLocation>
        <location evidence="8">Cytoplasm</location>
    </subcellularLocation>
</comment>
<evidence type="ECO:0000256" key="7">
    <source>
        <dbReference type="ARBA" id="ARBA00023014"/>
    </source>
</evidence>
<dbReference type="GO" id="GO:0005829">
    <property type="term" value="C:cytosol"/>
    <property type="evidence" value="ECO:0007669"/>
    <property type="project" value="TreeGrafter"/>
</dbReference>
<dbReference type="RefSeq" id="WP_082174725.1">
    <property type="nucleotide sequence ID" value="NZ_DF968181.1"/>
</dbReference>
<accession>A0A0S7BVF1</accession>
<proteinExistence type="inferred from homology"/>
<sequence>MKKNSFHLVSLGCAKNTVDSTSMGVRLVQAGYSFTDNPKQAEVLIVNTCGFIKPARDEAIQTLQQLSDIKKSGQYLIAAGCMAERFSDQIMSSCPKVDGILGTRHITDIMTLIDSLKKRVNPPSPMMTKNIAQNFSQYAVNGASAYLKIADGCSRRCAFCSIPLIKGNWKSRPVEEILKDAELLQNMGMRELILIAQDTTAYGQDRGEKDALPGLIEKILQAAPEINWLRILYAFPGFVTDRLIDLMASNPTVLPYLDIPLQHAHPAVLKRMHRPDDMGWVRETICKMRERIPGIAIRSTFIAGFPEETDEEFMSLYDFLTEMKFDRVGVFPYYLEEGTSSAAYGDTVPEEIKTQRVDLLMRHQQEISHKVNRSFIGKKMDVLIEGRQDDRFMVGRSYRDAPEIDGVVLVEGFAEVGSIVPVMIHNAMEYDLMGTRL</sequence>
<dbReference type="SFLD" id="SFLDS00029">
    <property type="entry name" value="Radical_SAM"/>
    <property type="match status" value="1"/>
</dbReference>
<feature type="binding site" evidence="8">
    <location>
        <position position="81"/>
    </location>
    <ligand>
        <name>[4Fe-4S] cluster</name>
        <dbReference type="ChEBI" id="CHEBI:49883"/>
        <label>1</label>
    </ligand>
</feature>
<dbReference type="SFLD" id="SFLDG01061">
    <property type="entry name" value="methylthiotransferase"/>
    <property type="match status" value="1"/>
</dbReference>
<evidence type="ECO:0000313" key="12">
    <source>
        <dbReference type="EMBL" id="GAP40800.1"/>
    </source>
</evidence>
<feature type="binding site" evidence="8">
    <location>
        <position position="49"/>
    </location>
    <ligand>
        <name>[4Fe-4S] cluster</name>
        <dbReference type="ChEBI" id="CHEBI:49883"/>
        <label>1</label>
    </ligand>
</feature>
<feature type="binding site" evidence="8">
    <location>
        <position position="157"/>
    </location>
    <ligand>
        <name>[4Fe-4S] cluster</name>
        <dbReference type="ChEBI" id="CHEBI:49883"/>
        <label>2</label>
        <note>4Fe-4S-S-AdoMet</note>
    </ligand>
</feature>
<keyword evidence="4 8" id="KW-0949">S-adenosyl-L-methionine</keyword>
<dbReference type="PANTHER" id="PTHR43837">
    <property type="entry name" value="RIBOSOMAL PROTEIN S12 METHYLTHIOTRANSFERASE RIMO"/>
    <property type="match status" value="1"/>
</dbReference>
<dbReference type="Gene3D" id="3.80.30.20">
    <property type="entry name" value="tm_1862 like domain"/>
    <property type="match status" value="1"/>
</dbReference>
<dbReference type="SMART" id="SM00729">
    <property type="entry name" value="Elp3"/>
    <property type="match status" value="1"/>
</dbReference>
<comment type="similarity">
    <text evidence="8">Belongs to the methylthiotransferase family. RimO subfamily.</text>
</comment>
<dbReference type="GO" id="GO:0035599">
    <property type="term" value="F:aspartic acid methylthiotransferase activity"/>
    <property type="evidence" value="ECO:0007669"/>
    <property type="project" value="TreeGrafter"/>
</dbReference>
<evidence type="ECO:0000256" key="8">
    <source>
        <dbReference type="HAMAP-Rule" id="MF_01865"/>
    </source>
</evidence>
<dbReference type="EMBL" id="DF968181">
    <property type="protein sequence ID" value="GAP40800.1"/>
    <property type="molecule type" value="Genomic_DNA"/>
</dbReference>
<gene>
    <name evidence="8" type="primary">rimO</name>
    <name evidence="12" type="ORF">ATC1_13781</name>
</gene>
<dbReference type="Pfam" id="PF18693">
    <property type="entry name" value="TRAM_2"/>
    <property type="match status" value="1"/>
</dbReference>
<feature type="binding site" evidence="8">
    <location>
        <position position="13"/>
    </location>
    <ligand>
        <name>[4Fe-4S] cluster</name>
        <dbReference type="ChEBI" id="CHEBI:49883"/>
        <label>1</label>
    </ligand>
</feature>
<dbReference type="AlphaFoldDB" id="A0A0S7BVF1"/>
<dbReference type="OrthoDB" id="9805215at2"/>
<dbReference type="SFLD" id="SFLDG01082">
    <property type="entry name" value="B12-binding_domain_containing"/>
    <property type="match status" value="1"/>
</dbReference>
<keyword evidence="12" id="KW-0687">Ribonucleoprotein</keyword>
<dbReference type="HAMAP" id="MF_01865">
    <property type="entry name" value="MTTase_RimO"/>
    <property type="match status" value="1"/>
</dbReference>
<name>A0A0S7BVF1_9CHLR</name>
<dbReference type="Pfam" id="PF00919">
    <property type="entry name" value="UPF0004"/>
    <property type="match status" value="1"/>
</dbReference>
<dbReference type="NCBIfam" id="TIGR01125">
    <property type="entry name" value="30S ribosomal protein S12 methylthiotransferase RimO"/>
    <property type="match status" value="1"/>
</dbReference>
<dbReference type="PROSITE" id="PS51918">
    <property type="entry name" value="RADICAL_SAM"/>
    <property type="match status" value="1"/>
</dbReference>
<dbReference type="InterPro" id="IPR020612">
    <property type="entry name" value="Methylthiotransferase_CS"/>
</dbReference>
<keyword evidence="13" id="KW-1185">Reference proteome</keyword>
<evidence type="ECO:0000256" key="5">
    <source>
        <dbReference type="ARBA" id="ARBA00022723"/>
    </source>
</evidence>
<comment type="function">
    <text evidence="8">Catalyzes the methylthiolation of an aspartic acid residue of ribosomal protein uS12.</text>
</comment>
<dbReference type="GO" id="GO:0103039">
    <property type="term" value="F:protein methylthiotransferase activity"/>
    <property type="evidence" value="ECO:0007669"/>
    <property type="project" value="UniProtKB-EC"/>
</dbReference>
<dbReference type="FunFam" id="3.80.30.20:FF:000001">
    <property type="entry name" value="tRNA-2-methylthio-N(6)-dimethylallyladenosine synthase 2"/>
    <property type="match status" value="1"/>
</dbReference>
<reference evidence="12" key="1">
    <citation type="journal article" date="2015" name="Genome Announc.">
        <title>Draft Genome Sequence of Anaerolineae Strain TC1, a Novel Isolate from a Methanogenic Wastewater Treatment System.</title>
        <authorList>
            <person name="Matsuura N."/>
            <person name="Tourlousse D.M."/>
            <person name="Sun L."/>
            <person name="Toyonaga M."/>
            <person name="Kuroda K."/>
            <person name="Ohashi A."/>
            <person name="Cruz R."/>
            <person name="Yamaguchi T."/>
            <person name="Sekiguchi Y."/>
        </authorList>
    </citation>
    <scope>NUCLEOTIDE SEQUENCE [LARGE SCALE GENOMIC DNA]</scope>
    <source>
        <strain evidence="12">TC1</strain>
    </source>
</reference>
<evidence type="ECO:0000313" key="13">
    <source>
        <dbReference type="Proteomes" id="UP000053370"/>
    </source>
</evidence>
<keyword evidence="7 8" id="KW-0411">Iron-sulfur</keyword>
<keyword evidence="6 8" id="KW-0408">Iron</keyword>
<dbReference type="PROSITE" id="PS01278">
    <property type="entry name" value="MTTASE_RADICAL"/>
    <property type="match status" value="1"/>
</dbReference>
<dbReference type="InterPro" id="IPR058240">
    <property type="entry name" value="rSAM_sf"/>
</dbReference>
<evidence type="ECO:0000259" key="11">
    <source>
        <dbReference type="PROSITE" id="PS51918"/>
    </source>
</evidence>
<evidence type="ECO:0000256" key="1">
    <source>
        <dbReference type="ARBA" id="ARBA00022485"/>
    </source>
</evidence>
<dbReference type="GO" id="GO:0051539">
    <property type="term" value="F:4 iron, 4 sulfur cluster binding"/>
    <property type="evidence" value="ECO:0007669"/>
    <property type="project" value="UniProtKB-UniRule"/>
</dbReference>
<dbReference type="SFLD" id="SFLDF00274">
    <property type="entry name" value="ribosomal_protein_S12_methylth"/>
    <property type="match status" value="1"/>
</dbReference>
<evidence type="ECO:0000259" key="9">
    <source>
        <dbReference type="PROSITE" id="PS50926"/>
    </source>
</evidence>
<dbReference type="InterPro" id="IPR038135">
    <property type="entry name" value="Methylthiotransferase_N_sf"/>
</dbReference>
<protein>
    <recommendedName>
        <fullName evidence="8">Ribosomal protein uS12 methylthiotransferase RimO</fullName>
        <shortName evidence="8">uS12 MTTase</shortName>
        <shortName evidence="8">uS12 methylthiotransferase</shortName>
        <ecNumber evidence="8">2.8.4.4</ecNumber>
    </recommendedName>
    <alternativeName>
        <fullName evidence="8">Ribosomal protein uS12 (aspartate-C(3))-methylthiotransferase</fullName>
    </alternativeName>
    <alternativeName>
        <fullName evidence="8">Ribosome maturation factor RimO</fullName>
    </alternativeName>
</protein>
<keyword evidence="2 8" id="KW-0963">Cytoplasm</keyword>
<dbReference type="GO" id="GO:0035600">
    <property type="term" value="P:tRNA methylthiolation"/>
    <property type="evidence" value="ECO:0007669"/>
    <property type="project" value="UniProtKB-ARBA"/>
</dbReference>
<dbReference type="PATRIC" id="fig|1678840.3.peg.2155"/>
<dbReference type="InterPro" id="IPR007197">
    <property type="entry name" value="rSAM"/>
</dbReference>
<feature type="binding site" evidence="8">
    <location>
        <position position="153"/>
    </location>
    <ligand>
        <name>[4Fe-4S] cluster</name>
        <dbReference type="ChEBI" id="CHEBI:49883"/>
        <label>2</label>
        <note>4Fe-4S-S-AdoMet</note>
    </ligand>
</feature>
<keyword evidence="5 8" id="KW-0479">Metal-binding</keyword>
<dbReference type="Gene3D" id="3.40.50.12160">
    <property type="entry name" value="Methylthiotransferase, N-terminal domain"/>
    <property type="match status" value="1"/>
</dbReference>
<keyword evidence="12" id="KW-0689">Ribosomal protein</keyword>
<dbReference type="SUPFAM" id="SSF102114">
    <property type="entry name" value="Radical SAM enzymes"/>
    <property type="match status" value="1"/>
</dbReference>
<dbReference type="CDD" id="cd01335">
    <property type="entry name" value="Radical_SAM"/>
    <property type="match status" value="1"/>
</dbReference>
<dbReference type="InterPro" id="IPR013848">
    <property type="entry name" value="Methylthiotransferase_N"/>
</dbReference>
<dbReference type="Proteomes" id="UP000053370">
    <property type="component" value="Unassembled WGS sequence"/>
</dbReference>
<evidence type="ECO:0000256" key="2">
    <source>
        <dbReference type="ARBA" id="ARBA00022490"/>
    </source>
</evidence>
<dbReference type="Pfam" id="PF04055">
    <property type="entry name" value="Radical_SAM"/>
    <property type="match status" value="1"/>
</dbReference>
<evidence type="ECO:0000259" key="10">
    <source>
        <dbReference type="PROSITE" id="PS51449"/>
    </source>
</evidence>
<feature type="domain" description="Radical SAM core" evidence="11">
    <location>
        <begin position="139"/>
        <end position="370"/>
    </location>
</feature>
<dbReference type="PANTHER" id="PTHR43837:SF1">
    <property type="entry name" value="RIBOSOMAL PROTEIN US12 METHYLTHIOTRANSFERASE RIMO"/>
    <property type="match status" value="1"/>
</dbReference>
<comment type="cofactor">
    <cofactor evidence="8">
        <name>[4Fe-4S] cluster</name>
        <dbReference type="ChEBI" id="CHEBI:49883"/>
    </cofactor>
    <text evidence="8">Binds 2 [4Fe-4S] clusters. One cluster is coordinated with 3 cysteines and an exchangeable S-adenosyl-L-methionine.</text>
</comment>
<dbReference type="EC" id="2.8.4.4" evidence="8"/>
<evidence type="ECO:0000256" key="4">
    <source>
        <dbReference type="ARBA" id="ARBA00022691"/>
    </source>
</evidence>
<organism evidence="12">
    <name type="scientific">Flexilinea flocculi</name>
    <dbReference type="NCBI Taxonomy" id="1678840"/>
    <lineage>
        <taxon>Bacteria</taxon>
        <taxon>Bacillati</taxon>
        <taxon>Chloroflexota</taxon>
        <taxon>Anaerolineae</taxon>
        <taxon>Anaerolineales</taxon>
        <taxon>Anaerolineaceae</taxon>
        <taxon>Flexilinea</taxon>
    </lineage>
</organism>
<dbReference type="InterPro" id="IPR005840">
    <property type="entry name" value="Ribosomal_uS12_MeSTrfase_RimO"/>
</dbReference>
<dbReference type="InterPro" id="IPR012340">
    <property type="entry name" value="NA-bd_OB-fold"/>
</dbReference>
<dbReference type="PROSITE" id="PS50926">
    <property type="entry name" value="TRAM"/>
    <property type="match status" value="1"/>
</dbReference>
<dbReference type="PROSITE" id="PS51449">
    <property type="entry name" value="MTTASE_N"/>
    <property type="match status" value="1"/>
</dbReference>
<feature type="domain" description="TRAM" evidence="9">
    <location>
        <begin position="373"/>
        <end position="437"/>
    </location>
</feature>
<dbReference type="InterPro" id="IPR002792">
    <property type="entry name" value="TRAM_dom"/>
</dbReference>
<evidence type="ECO:0000256" key="6">
    <source>
        <dbReference type="ARBA" id="ARBA00023004"/>
    </source>
</evidence>
<dbReference type="InterPro" id="IPR005839">
    <property type="entry name" value="Methylthiotransferase"/>
</dbReference>
<comment type="catalytic activity">
    <reaction evidence="8">
        <text>L-aspartate(89)-[ribosomal protein uS12]-hydrogen + (sulfur carrier)-SH + AH2 + 2 S-adenosyl-L-methionine = 3-methylsulfanyl-L-aspartate(89)-[ribosomal protein uS12]-hydrogen + (sulfur carrier)-H + 5'-deoxyadenosine + L-methionine + A + S-adenosyl-L-homocysteine + 2 H(+)</text>
        <dbReference type="Rhea" id="RHEA:37087"/>
        <dbReference type="Rhea" id="RHEA-COMP:10460"/>
        <dbReference type="Rhea" id="RHEA-COMP:10461"/>
        <dbReference type="Rhea" id="RHEA-COMP:14737"/>
        <dbReference type="Rhea" id="RHEA-COMP:14739"/>
        <dbReference type="ChEBI" id="CHEBI:13193"/>
        <dbReference type="ChEBI" id="CHEBI:15378"/>
        <dbReference type="ChEBI" id="CHEBI:17319"/>
        <dbReference type="ChEBI" id="CHEBI:17499"/>
        <dbReference type="ChEBI" id="CHEBI:29917"/>
        <dbReference type="ChEBI" id="CHEBI:29961"/>
        <dbReference type="ChEBI" id="CHEBI:57844"/>
        <dbReference type="ChEBI" id="CHEBI:57856"/>
        <dbReference type="ChEBI" id="CHEBI:59789"/>
        <dbReference type="ChEBI" id="CHEBI:64428"/>
        <dbReference type="ChEBI" id="CHEBI:73599"/>
        <dbReference type="EC" id="2.8.4.4"/>
    </reaction>
</comment>